<dbReference type="RefSeq" id="XP_067919913.1">
    <property type="nucleotide sequence ID" value="XM_068068112.1"/>
</dbReference>
<comment type="caution">
    <text evidence="3">The sequence shown here is derived from an EMBL/GenBank/DDBJ whole genome shotgun (WGS) entry which is preliminary data.</text>
</comment>
<dbReference type="AlphaFoldDB" id="A0A2C6KP01"/>
<dbReference type="VEuPathDB" id="ToxoDB:CSUI_007971"/>
<keyword evidence="4" id="KW-1185">Reference proteome</keyword>
<feature type="non-terminal residue" evidence="3">
    <location>
        <position position="1"/>
    </location>
</feature>
<evidence type="ECO:0000313" key="4">
    <source>
        <dbReference type="Proteomes" id="UP000221165"/>
    </source>
</evidence>
<protein>
    <submittedName>
        <fullName evidence="3">Uncharacterized protein</fullName>
    </submittedName>
</protein>
<sequence length="137" mass="15476">LKLLFFPLLVCGAEPRLASRSSGGALTRRPQPNTPPAAAQVRRLPAPVARATRGRHTHSIVAILAIQRQHDSRHTSFASSRRCFQLPPLRLARSQRRARHIMMNQAARTERDNVDRSERESFFVGKRAELTRIRGLP</sequence>
<feature type="signal peptide" evidence="2">
    <location>
        <begin position="1"/>
        <end position="18"/>
    </location>
</feature>
<evidence type="ECO:0000256" key="1">
    <source>
        <dbReference type="SAM" id="MobiDB-lite"/>
    </source>
</evidence>
<reference evidence="3 4" key="1">
    <citation type="journal article" date="2017" name="Int. J. Parasitol.">
        <title>The genome of the protozoan parasite Cystoisospora suis and a reverse vaccinology approach to identify vaccine candidates.</title>
        <authorList>
            <person name="Palmieri N."/>
            <person name="Shrestha A."/>
            <person name="Ruttkowski B."/>
            <person name="Beck T."/>
            <person name="Vogl C."/>
            <person name="Tomley F."/>
            <person name="Blake D.P."/>
            <person name="Joachim A."/>
        </authorList>
    </citation>
    <scope>NUCLEOTIDE SEQUENCE [LARGE SCALE GENOMIC DNA]</scope>
    <source>
        <strain evidence="3 4">Wien I</strain>
    </source>
</reference>
<keyword evidence="2" id="KW-0732">Signal</keyword>
<dbReference type="EMBL" id="MIGC01004320">
    <property type="protein sequence ID" value="PHJ18204.1"/>
    <property type="molecule type" value="Genomic_DNA"/>
</dbReference>
<feature type="chain" id="PRO_5012858291" evidence="2">
    <location>
        <begin position="19"/>
        <end position="137"/>
    </location>
</feature>
<dbReference type="GeneID" id="94431323"/>
<evidence type="ECO:0000313" key="3">
    <source>
        <dbReference type="EMBL" id="PHJ18204.1"/>
    </source>
</evidence>
<proteinExistence type="predicted"/>
<name>A0A2C6KP01_9APIC</name>
<dbReference type="Proteomes" id="UP000221165">
    <property type="component" value="Unassembled WGS sequence"/>
</dbReference>
<organism evidence="3 4">
    <name type="scientific">Cystoisospora suis</name>
    <dbReference type="NCBI Taxonomy" id="483139"/>
    <lineage>
        <taxon>Eukaryota</taxon>
        <taxon>Sar</taxon>
        <taxon>Alveolata</taxon>
        <taxon>Apicomplexa</taxon>
        <taxon>Conoidasida</taxon>
        <taxon>Coccidia</taxon>
        <taxon>Eucoccidiorida</taxon>
        <taxon>Eimeriorina</taxon>
        <taxon>Sarcocystidae</taxon>
        <taxon>Cystoisospora</taxon>
    </lineage>
</organism>
<feature type="region of interest" description="Disordered" evidence="1">
    <location>
        <begin position="19"/>
        <end position="43"/>
    </location>
</feature>
<gene>
    <name evidence="3" type="ORF">CSUI_007971</name>
</gene>
<accession>A0A2C6KP01</accession>
<evidence type="ECO:0000256" key="2">
    <source>
        <dbReference type="SAM" id="SignalP"/>
    </source>
</evidence>